<dbReference type="Proteomes" id="UP000748025">
    <property type="component" value="Unassembled WGS sequence"/>
</dbReference>
<gene>
    <name evidence="1" type="ORF">E4U43_003213</name>
</gene>
<comment type="caution">
    <text evidence="1">The sequence shown here is derived from an EMBL/GenBank/DDBJ whole genome shotgun (WGS) entry which is preliminary data.</text>
</comment>
<dbReference type="AlphaFoldDB" id="A0A9P7SUQ5"/>
<keyword evidence="2" id="KW-1185">Reference proteome</keyword>
<feature type="non-terminal residue" evidence="1">
    <location>
        <position position="1"/>
    </location>
</feature>
<name>A0A9P7SUQ5_9HYPO</name>
<dbReference type="SUPFAM" id="SSF69118">
    <property type="entry name" value="AhpD-like"/>
    <property type="match status" value="1"/>
</dbReference>
<reference evidence="1" key="1">
    <citation type="journal article" date="2020" name="bioRxiv">
        <title>Whole genome comparisons of ergot fungi reveals the divergence and evolution of species within the genus Claviceps are the result of varying mechanisms driving genome evolution and host range expansion.</title>
        <authorList>
            <person name="Wyka S.A."/>
            <person name="Mondo S.J."/>
            <person name="Liu M."/>
            <person name="Dettman J."/>
            <person name="Nalam V."/>
            <person name="Broders K.D."/>
        </authorList>
    </citation>
    <scope>NUCLEOTIDE SEQUENCE</scope>
    <source>
        <strain evidence="1">CCC 602</strain>
    </source>
</reference>
<dbReference type="Gene3D" id="1.20.1290.10">
    <property type="entry name" value="AhpD-like"/>
    <property type="match status" value="1"/>
</dbReference>
<evidence type="ECO:0000313" key="2">
    <source>
        <dbReference type="Proteomes" id="UP000748025"/>
    </source>
</evidence>
<sequence length="216" mass="23194">DQESRTQAAEFMREVGLKCISFNGVPRTINCLNGFRAGLPKDVVSLLETRPSRMLTPANIDHVSARGQQLWESIYTPLHDKLWEKLGRAHPDLPVHILGCHYGPLLSDPAPAAADRRPSLVRAGGVFTSMVAIACLRAQTGVEPQLVSHILGLKKAAKKGAHVTDEGDGSTESQDAVAWLAGDDGLEWMLTSVDGIVRAMGGPNFAHMQAGGGSRR</sequence>
<proteinExistence type="predicted"/>
<dbReference type="InterPro" id="IPR052999">
    <property type="entry name" value="PTS1_Protein"/>
</dbReference>
<organism evidence="1 2">
    <name type="scientific">Claviceps pusilla</name>
    <dbReference type="NCBI Taxonomy" id="123648"/>
    <lineage>
        <taxon>Eukaryota</taxon>
        <taxon>Fungi</taxon>
        <taxon>Dikarya</taxon>
        <taxon>Ascomycota</taxon>
        <taxon>Pezizomycotina</taxon>
        <taxon>Sordariomycetes</taxon>
        <taxon>Hypocreomycetidae</taxon>
        <taxon>Hypocreales</taxon>
        <taxon>Clavicipitaceae</taxon>
        <taxon>Claviceps</taxon>
    </lineage>
</organism>
<protein>
    <submittedName>
        <fullName evidence="1">Uncharacterized protein</fullName>
    </submittedName>
</protein>
<accession>A0A9P7SUQ5</accession>
<dbReference type="OrthoDB" id="5392202at2759"/>
<dbReference type="InterPro" id="IPR029032">
    <property type="entry name" value="AhpD-like"/>
</dbReference>
<dbReference type="EMBL" id="SRPW01002222">
    <property type="protein sequence ID" value="KAG5994520.1"/>
    <property type="molecule type" value="Genomic_DNA"/>
</dbReference>
<evidence type="ECO:0000313" key="1">
    <source>
        <dbReference type="EMBL" id="KAG5994520.1"/>
    </source>
</evidence>
<dbReference type="PANTHER" id="PTHR28180:SF2">
    <property type="entry name" value="PEROXISOMAL PROTEIN 2"/>
    <property type="match status" value="1"/>
</dbReference>
<dbReference type="PANTHER" id="PTHR28180">
    <property type="entry name" value="CONSERVED MITOCHONDRIAL PROTEIN-RELATED"/>
    <property type="match status" value="1"/>
</dbReference>